<evidence type="ECO:0000313" key="3">
    <source>
        <dbReference type="Proteomes" id="UP000237319"/>
    </source>
</evidence>
<dbReference type="RefSeq" id="WP_025220102.1">
    <property type="nucleotide sequence ID" value="NZ_CP194323.1"/>
</dbReference>
<feature type="chain" id="PRO_5015739309" evidence="1">
    <location>
        <begin position="26"/>
        <end position="222"/>
    </location>
</feature>
<reference evidence="2 3" key="1">
    <citation type="submission" date="2017-11" db="EMBL/GenBank/DDBJ databases">
        <title>Genome sequence of Lysinibacillus sphaericus, a lignin-degrading bacteria isolated from municipal solid waste soil.</title>
        <authorList>
            <person name="Persinoti G.F."/>
            <person name="Paixao D.A."/>
            <person name="Bugg T.D."/>
            <person name="Squina F.M."/>
        </authorList>
    </citation>
    <scope>NUCLEOTIDE SEQUENCE [LARGE SCALE GENOMIC DNA]</scope>
    <source>
        <strain evidence="2 3">A1</strain>
    </source>
</reference>
<sequence length="222" mass="24609">MKKIIFSILFLVSFFVISTEHKVLANELPVDSFINENTEIIYADQIEIPNNGISPNAVENENYYPGTKTLMKIGDVLYSSKSLVTSTKIVGHVGIVGPDYRIYHVNPVDEVAGKRDTVETYSSRHGANETIYIYRPRSGGQGAADWAAYAYSYAKVYDIINLQPLNTLSPNYCSKFIWQAFFYSNSGDITNLSLTGSSTAFVTPGHIKNASIFTNVGSFNTK</sequence>
<keyword evidence="3" id="KW-1185">Reference proteome</keyword>
<evidence type="ECO:0000256" key="1">
    <source>
        <dbReference type="SAM" id="SignalP"/>
    </source>
</evidence>
<feature type="signal peptide" evidence="1">
    <location>
        <begin position="1"/>
        <end position="25"/>
    </location>
</feature>
<proteinExistence type="predicted"/>
<accession>A0A2S5CXK2</accession>
<gene>
    <name evidence="2" type="ORF">LYSIN_00338</name>
</gene>
<name>A0A2S5CXK2_LYSSH</name>
<dbReference type="EMBL" id="PGLV01000001">
    <property type="protein sequence ID" value="POZ55555.1"/>
    <property type="molecule type" value="Genomic_DNA"/>
</dbReference>
<dbReference type="Proteomes" id="UP000237319">
    <property type="component" value="Unassembled WGS sequence"/>
</dbReference>
<dbReference type="AlphaFoldDB" id="A0A2S5CXK2"/>
<keyword evidence="1" id="KW-0732">Signal</keyword>
<evidence type="ECO:0000313" key="2">
    <source>
        <dbReference type="EMBL" id="POZ55555.1"/>
    </source>
</evidence>
<protein>
    <submittedName>
        <fullName evidence="2">Uncharacterized protein</fullName>
    </submittedName>
</protein>
<dbReference type="InterPro" id="IPR038765">
    <property type="entry name" value="Papain-like_cys_pep_sf"/>
</dbReference>
<comment type="caution">
    <text evidence="2">The sequence shown here is derived from an EMBL/GenBank/DDBJ whole genome shotgun (WGS) entry which is preliminary data.</text>
</comment>
<dbReference type="SUPFAM" id="SSF54001">
    <property type="entry name" value="Cysteine proteinases"/>
    <property type="match status" value="1"/>
</dbReference>
<organism evidence="2 3">
    <name type="scientific">Lysinibacillus sphaericus</name>
    <name type="common">Bacillus sphaericus</name>
    <dbReference type="NCBI Taxonomy" id="1421"/>
    <lineage>
        <taxon>Bacteria</taxon>
        <taxon>Bacillati</taxon>
        <taxon>Bacillota</taxon>
        <taxon>Bacilli</taxon>
        <taxon>Bacillales</taxon>
        <taxon>Bacillaceae</taxon>
        <taxon>Lysinibacillus</taxon>
    </lineage>
</organism>